<dbReference type="InterPro" id="IPR059106">
    <property type="entry name" value="WHD_MalT"/>
</dbReference>
<dbReference type="Pfam" id="PF03704">
    <property type="entry name" value="BTAD"/>
    <property type="match status" value="1"/>
</dbReference>
<evidence type="ECO:0000313" key="7">
    <source>
        <dbReference type="Proteomes" id="UP001501470"/>
    </source>
</evidence>
<dbReference type="SUPFAM" id="SSF48452">
    <property type="entry name" value="TPR-like"/>
    <property type="match status" value="1"/>
</dbReference>
<dbReference type="Gene3D" id="1.25.40.10">
    <property type="entry name" value="Tetratricopeptide repeat domain"/>
    <property type="match status" value="1"/>
</dbReference>
<comment type="similarity">
    <text evidence="1">Belongs to the AfsR/DnrI/RedD regulatory family.</text>
</comment>
<feature type="domain" description="OmpR/PhoB-type" evidence="5">
    <location>
        <begin position="730"/>
        <end position="839"/>
    </location>
</feature>
<dbReference type="SUPFAM" id="SSF52540">
    <property type="entry name" value="P-loop containing nucleoside triphosphate hydrolases"/>
    <property type="match status" value="1"/>
</dbReference>
<keyword evidence="2 3" id="KW-0238">DNA-binding</keyword>
<dbReference type="InterPro" id="IPR005158">
    <property type="entry name" value="BTAD"/>
</dbReference>
<feature type="region of interest" description="Disordered" evidence="4">
    <location>
        <begin position="661"/>
        <end position="700"/>
    </location>
</feature>
<dbReference type="InterPro" id="IPR051677">
    <property type="entry name" value="AfsR-DnrI-RedD_regulator"/>
</dbReference>
<gene>
    <name evidence="6" type="ORF">GCM10009827_070500</name>
</gene>
<organism evidence="6 7">
    <name type="scientific">Dactylosporangium maewongense</name>
    <dbReference type="NCBI Taxonomy" id="634393"/>
    <lineage>
        <taxon>Bacteria</taxon>
        <taxon>Bacillati</taxon>
        <taxon>Actinomycetota</taxon>
        <taxon>Actinomycetes</taxon>
        <taxon>Micromonosporales</taxon>
        <taxon>Micromonosporaceae</taxon>
        <taxon>Dactylosporangium</taxon>
    </lineage>
</organism>
<comment type="caution">
    <text evidence="6">The sequence shown here is derived from an EMBL/GenBank/DDBJ whole genome shotgun (WGS) entry which is preliminary data.</text>
</comment>
<reference evidence="6 7" key="1">
    <citation type="journal article" date="2019" name="Int. J. Syst. Evol. Microbiol.">
        <title>The Global Catalogue of Microorganisms (GCM) 10K type strain sequencing project: providing services to taxonomists for standard genome sequencing and annotation.</title>
        <authorList>
            <consortium name="The Broad Institute Genomics Platform"/>
            <consortium name="The Broad Institute Genome Sequencing Center for Infectious Disease"/>
            <person name="Wu L."/>
            <person name="Ma J."/>
        </authorList>
    </citation>
    <scope>NUCLEOTIDE SEQUENCE [LARGE SCALE GENOMIC DNA]</scope>
    <source>
        <strain evidence="6 7">JCM 15933</strain>
    </source>
</reference>
<keyword evidence="7" id="KW-1185">Reference proteome</keyword>
<protein>
    <recommendedName>
        <fullName evidence="5">OmpR/PhoB-type domain-containing protein</fullName>
    </recommendedName>
</protein>
<accession>A0ABN2BID5</accession>
<dbReference type="InterPro" id="IPR027417">
    <property type="entry name" value="P-loop_NTPase"/>
</dbReference>
<feature type="DNA-binding region" description="OmpR/PhoB-type" evidence="3">
    <location>
        <begin position="730"/>
        <end position="839"/>
    </location>
</feature>
<dbReference type="EMBL" id="BAAAQD010000016">
    <property type="protein sequence ID" value="GAA1540977.1"/>
    <property type="molecule type" value="Genomic_DNA"/>
</dbReference>
<evidence type="ECO:0000256" key="4">
    <source>
        <dbReference type="SAM" id="MobiDB-lite"/>
    </source>
</evidence>
<name>A0ABN2BID5_9ACTN</name>
<dbReference type="Gene3D" id="1.10.10.10">
    <property type="entry name" value="Winged helix-like DNA-binding domain superfamily/Winged helix DNA-binding domain"/>
    <property type="match status" value="1"/>
</dbReference>
<evidence type="ECO:0000259" key="5">
    <source>
        <dbReference type="PROSITE" id="PS51755"/>
    </source>
</evidence>
<dbReference type="SUPFAM" id="SSF46894">
    <property type="entry name" value="C-terminal effector domain of the bipartite response regulators"/>
    <property type="match status" value="1"/>
</dbReference>
<feature type="compositionally biased region" description="Polar residues" evidence="4">
    <location>
        <begin position="665"/>
        <end position="678"/>
    </location>
</feature>
<dbReference type="PANTHER" id="PTHR35807">
    <property type="entry name" value="TRANSCRIPTIONAL REGULATOR REDD-RELATED"/>
    <property type="match status" value="1"/>
</dbReference>
<dbReference type="PROSITE" id="PS51755">
    <property type="entry name" value="OMPR_PHOB"/>
    <property type="match status" value="1"/>
</dbReference>
<dbReference type="InterPro" id="IPR016032">
    <property type="entry name" value="Sig_transdc_resp-reg_C-effctor"/>
</dbReference>
<dbReference type="Proteomes" id="UP001501470">
    <property type="component" value="Unassembled WGS sequence"/>
</dbReference>
<dbReference type="InterPro" id="IPR011990">
    <property type="entry name" value="TPR-like_helical_dom_sf"/>
</dbReference>
<dbReference type="InterPro" id="IPR001867">
    <property type="entry name" value="OmpR/PhoB-type_DNA-bd"/>
</dbReference>
<evidence type="ECO:0000256" key="1">
    <source>
        <dbReference type="ARBA" id="ARBA00005820"/>
    </source>
</evidence>
<dbReference type="Pfam" id="PF25873">
    <property type="entry name" value="WHD_MalT"/>
    <property type="match status" value="1"/>
</dbReference>
<sequence>MAVMDGLHSAERLGLVRGRLLDELAALRTRPLALVVAPAGAGKTTLLAQYATRWEGPVGWWRVDPADASAAAVARRMRAAIPGAAHLPEEPQALAAALGGEDRPPTLVIVDDLHRLAAPDAEQALETLLVRAPSWLHVLAAGRRMPGLNLARYELADVSIVDGEQLRFRSWEAERLLREVYREPLPPDDVAALARRLGGWAAGLHMFHLSTHNRPLVERRRAVAALDGRQALTRAYLAHTVLAELPVPLREFLLRTSVFDVLTPQRCERLLDDGGGSREHLAELERRQAFTASTDGGRSYRYHEVLRAHLAVTLAERFGEAGARALHARAATLLAEEGALVEAVRAAARAEDWDQVRALLDRLGGRAADDPGDGTEPWQDLLPEWLVAEDPWLMLAKGRHLLARGRIEAAVLCLRAAEEHFFDEQGRGLCRAVRRLAALWAPGGATLPGHYAGELRAAARRALAEVAAATREPLVRAAARLLAGDPDGARRALPPDPPVGVGVADLGVRLLHACLDVAGAWPTARGELDRLAADAEWAGQPWIVRMARALGAFDGTAQGLTEARAAVAECDRDGDRWGAALAQALVCLVGTPVPAADDAAELLRHCTALDAPVLRAWAESLLSVAQAAAGDPDGPASAARAERLARDAGVPAAAALAAAAASRATTDPNTNGGSSPTEATAAGRGGRETSNARRGGGGQEGAGIARVVEAGLPAAAVLRWLGERPGGDPATAVQAPPVEVYCLGGFQLRLHGRELDLAGVKPRTRVALRLLAMHAGRPLHRETMLEALWPGVATASATRSLHVTLSSLRAVLPPEPRLLSRDGDAYELTLPPGGYSDIGSFAAALREARRAAVAGDGHARAAALHEALFAYGGELLPEDGPAEWVVHEREVLRRRAAEAATELATALLAAGETADAVAAAERCVQIDRYCDAGWRLVVDGYRQLGNLAAAARARREYAHVLASLDATPIR</sequence>
<proteinExistence type="inferred from homology"/>
<evidence type="ECO:0000256" key="2">
    <source>
        <dbReference type="ARBA" id="ARBA00023125"/>
    </source>
</evidence>
<evidence type="ECO:0000313" key="6">
    <source>
        <dbReference type="EMBL" id="GAA1540977.1"/>
    </source>
</evidence>
<evidence type="ECO:0000256" key="3">
    <source>
        <dbReference type="PROSITE-ProRule" id="PRU01091"/>
    </source>
</evidence>
<dbReference type="SMART" id="SM01043">
    <property type="entry name" value="BTAD"/>
    <property type="match status" value="1"/>
</dbReference>
<dbReference type="SMART" id="SM00862">
    <property type="entry name" value="Trans_reg_C"/>
    <property type="match status" value="1"/>
</dbReference>
<dbReference type="InterPro" id="IPR036388">
    <property type="entry name" value="WH-like_DNA-bd_sf"/>
</dbReference>